<evidence type="ECO:0000313" key="4">
    <source>
        <dbReference type="Proteomes" id="UP000192801"/>
    </source>
</evidence>
<feature type="transmembrane region" description="Helical" evidence="1">
    <location>
        <begin position="74"/>
        <end position="92"/>
    </location>
</feature>
<name>A0A1X0DAU7_9MYCO</name>
<dbReference type="InterPro" id="IPR036938">
    <property type="entry name" value="PAP2/HPO_sf"/>
</dbReference>
<evidence type="ECO:0000256" key="1">
    <source>
        <dbReference type="SAM" id="Phobius"/>
    </source>
</evidence>
<evidence type="ECO:0000259" key="2">
    <source>
        <dbReference type="Pfam" id="PF01569"/>
    </source>
</evidence>
<dbReference type="EMBL" id="MVHS01000032">
    <property type="protein sequence ID" value="ORA69524.1"/>
    <property type="molecule type" value="Genomic_DNA"/>
</dbReference>
<dbReference type="InterPro" id="IPR000326">
    <property type="entry name" value="PAP2/HPO"/>
</dbReference>
<dbReference type="Pfam" id="PF01569">
    <property type="entry name" value="PAP2"/>
    <property type="match status" value="1"/>
</dbReference>
<feature type="transmembrane region" description="Helical" evidence="1">
    <location>
        <begin position="6"/>
        <end position="22"/>
    </location>
</feature>
<organism evidence="3 4">
    <name type="scientific">Mycolicibacterium insubricum</name>
    <dbReference type="NCBI Taxonomy" id="444597"/>
    <lineage>
        <taxon>Bacteria</taxon>
        <taxon>Bacillati</taxon>
        <taxon>Actinomycetota</taxon>
        <taxon>Actinomycetes</taxon>
        <taxon>Mycobacteriales</taxon>
        <taxon>Mycobacteriaceae</taxon>
        <taxon>Mycolicibacterium</taxon>
    </lineage>
</organism>
<keyword evidence="4" id="KW-1185">Reference proteome</keyword>
<keyword evidence="1" id="KW-0812">Transmembrane</keyword>
<feature type="transmembrane region" description="Helical" evidence="1">
    <location>
        <begin position="157"/>
        <end position="176"/>
    </location>
</feature>
<comment type="caution">
    <text evidence="3">The sequence shown here is derived from an EMBL/GenBank/DDBJ whole genome shotgun (WGS) entry which is preliminary data.</text>
</comment>
<proteinExistence type="predicted"/>
<feature type="domain" description="Phosphatidic acid phosphatase type 2/haloperoxidase" evidence="2">
    <location>
        <begin position="55"/>
        <end position="171"/>
    </location>
</feature>
<dbReference type="OrthoDB" id="4764155at2"/>
<dbReference type="SUPFAM" id="SSF48317">
    <property type="entry name" value="Acid phosphatase/Vanadium-dependent haloperoxidase"/>
    <property type="match status" value="1"/>
</dbReference>
<feature type="transmembrane region" description="Helical" evidence="1">
    <location>
        <begin position="113"/>
        <end position="137"/>
    </location>
</feature>
<dbReference type="STRING" id="444597.BST26_13545"/>
<dbReference type="Proteomes" id="UP000192801">
    <property type="component" value="Unassembled WGS sequence"/>
</dbReference>
<keyword evidence="1" id="KW-1133">Transmembrane helix</keyword>
<keyword evidence="1" id="KW-0472">Membrane</keyword>
<evidence type="ECO:0000313" key="3">
    <source>
        <dbReference type="EMBL" id="ORA69524.1"/>
    </source>
</evidence>
<gene>
    <name evidence="3" type="ORF">BST26_13545</name>
</gene>
<dbReference type="Gene3D" id="1.20.144.10">
    <property type="entry name" value="Phosphatidic acid phosphatase type 2/haloperoxidase"/>
    <property type="match status" value="1"/>
</dbReference>
<accession>A0A1X0DAU7</accession>
<feature type="transmembrane region" description="Helical" evidence="1">
    <location>
        <begin position="43"/>
        <end position="68"/>
    </location>
</feature>
<protein>
    <recommendedName>
        <fullName evidence="2">Phosphatidic acid phosphatase type 2/haloperoxidase domain-containing protein</fullName>
    </recommendedName>
</protein>
<sequence length="191" mass="20429">MLFRWWPVIGLLLMIGLGRWVGRGPTAVDRYFLRDNTAIYDWRLVLLVFTDVRVVTAAWVVGIAVTFWQRRWRPALTIAVTAPAATFLVAACKQAFGRTKGATLAYPSGHTTMLVVVLGLLVMAAGWAAWTLVAASVVTALGMAGQALTYHYFTDTVGGLLLGTAVVAAAAVVAGCPPESVEPRRTAGVPD</sequence>
<reference evidence="3 4" key="1">
    <citation type="submission" date="2016-12" db="EMBL/GenBank/DDBJ databases">
        <title>The new phylogeny of genus Mycobacterium.</title>
        <authorList>
            <person name="Tortoli E."/>
            <person name="Trovato A."/>
            <person name="Cirillo D.M."/>
        </authorList>
    </citation>
    <scope>NUCLEOTIDE SEQUENCE [LARGE SCALE GENOMIC DNA]</scope>
    <source>
        <strain evidence="3 4">DSM 45130</strain>
    </source>
</reference>
<dbReference type="AlphaFoldDB" id="A0A1X0DAU7"/>